<gene>
    <name evidence="2" type="ORF">FSARC_7395</name>
</gene>
<dbReference type="Proteomes" id="UP000622797">
    <property type="component" value="Unassembled WGS sequence"/>
</dbReference>
<keyword evidence="3" id="KW-1185">Reference proteome</keyword>
<evidence type="ECO:0000256" key="1">
    <source>
        <dbReference type="SAM" id="MobiDB-lite"/>
    </source>
</evidence>
<reference evidence="2" key="2">
    <citation type="submission" date="2020-05" db="EMBL/GenBank/DDBJ databases">
        <authorList>
            <person name="Kim H.-S."/>
            <person name="Proctor R.H."/>
            <person name="Brown D.W."/>
        </authorList>
    </citation>
    <scope>NUCLEOTIDE SEQUENCE</scope>
    <source>
        <strain evidence="2">NRRL 20472</strain>
    </source>
</reference>
<dbReference type="AlphaFoldDB" id="A0A8H4TVD7"/>
<feature type="region of interest" description="Disordered" evidence="1">
    <location>
        <begin position="162"/>
        <end position="181"/>
    </location>
</feature>
<protein>
    <submittedName>
        <fullName evidence="2">Uncharacterized protein</fullName>
    </submittedName>
</protein>
<reference evidence="2" key="1">
    <citation type="journal article" date="2020" name="BMC Genomics">
        <title>Correction to: Identification and distribution of gene clusters required for synthesis of sphingolipid metabolism inhibitors in diverse species of the filamentous fungus Fusarium.</title>
        <authorList>
            <person name="Kim H.S."/>
            <person name="Lohmar J.M."/>
            <person name="Busman M."/>
            <person name="Brown D.W."/>
            <person name="Naumann T.A."/>
            <person name="Divon H.H."/>
            <person name="Lysoe E."/>
            <person name="Uhlig S."/>
            <person name="Proctor R.H."/>
        </authorList>
    </citation>
    <scope>NUCLEOTIDE SEQUENCE</scope>
    <source>
        <strain evidence="2">NRRL 20472</strain>
    </source>
</reference>
<dbReference type="EMBL" id="JABEXW010000393">
    <property type="protein sequence ID" value="KAF4964688.1"/>
    <property type="molecule type" value="Genomic_DNA"/>
</dbReference>
<comment type="caution">
    <text evidence="2">The sequence shown here is derived from an EMBL/GenBank/DDBJ whole genome shotgun (WGS) entry which is preliminary data.</text>
</comment>
<proteinExistence type="predicted"/>
<dbReference type="OrthoDB" id="3431997at2759"/>
<organism evidence="2 3">
    <name type="scientific">Fusarium sarcochroum</name>
    <dbReference type="NCBI Taxonomy" id="1208366"/>
    <lineage>
        <taxon>Eukaryota</taxon>
        <taxon>Fungi</taxon>
        <taxon>Dikarya</taxon>
        <taxon>Ascomycota</taxon>
        <taxon>Pezizomycotina</taxon>
        <taxon>Sordariomycetes</taxon>
        <taxon>Hypocreomycetidae</taxon>
        <taxon>Hypocreales</taxon>
        <taxon>Nectriaceae</taxon>
        <taxon>Fusarium</taxon>
        <taxon>Fusarium lateritium species complex</taxon>
    </lineage>
</organism>
<evidence type="ECO:0000313" key="2">
    <source>
        <dbReference type="EMBL" id="KAF4964688.1"/>
    </source>
</evidence>
<sequence>MGHSDSKIAPQMSPQSVQRGVPNVLRATYKKGFSTKVLVYLGEPDREPIYSITVPGGWYGKLLLHDGPSADSPILAGAETEGKWGSDYGILLPNISVVETSNKEILRRKGKMKERFWFGMQVGEGPNRHIERFEWRRSHGSEVKGVGEGKWGWKLVRLGHGSEEPCDDNPNDEPDRADGFTSDGKEVVAVWADSGDWKSMSKIGTFQLVGSGATNELGTQWKLMALMTCLCFWQKMMRDTTTTATVAAVS</sequence>
<name>A0A8H4TVD7_9HYPO</name>
<accession>A0A8H4TVD7</accession>
<evidence type="ECO:0000313" key="3">
    <source>
        <dbReference type="Proteomes" id="UP000622797"/>
    </source>
</evidence>